<dbReference type="GO" id="GO:0030246">
    <property type="term" value="F:carbohydrate binding"/>
    <property type="evidence" value="ECO:0007669"/>
    <property type="project" value="InterPro"/>
</dbReference>
<dbReference type="InterPro" id="IPR029483">
    <property type="entry name" value="GH97_C"/>
</dbReference>
<reference evidence="5 6" key="1">
    <citation type="submission" date="2020-08" db="EMBL/GenBank/DDBJ databases">
        <title>The Agave Microbiome: Exploring the role of microbial communities in plant adaptations to desert environments.</title>
        <authorList>
            <person name="Partida-Martinez L.P."/>
        </authorList>
    </citation>
    <scope>NUCLEOTIDE SEQUENCE [LARGE SCALE GENOMIC DNA]</scope>
    <source>
        <strain evidence="5 6">AT3.2</strain>
    </source>
</reference>
<dbReference type="Gene3D" id="3.20.20.70">
    <property type="entry name" value="Aldolase class I"/>
    <property type="match status" value="1"/>
</dbReference>
<feature type="domain" description="Glycosyl-hydrolase 97 catalytic" evidence="2">
    <location>
        <begin position="296"/>
        <end position="483"/>
    </location>
</feature>
<dbReference type="InterPro" id="IPR017853">
    <property type="entry name" value="GH"/>
</dbReference>
<evidence type="ECO:0000259" key="3">
    <source>
        <dbReference type="Pfam" id="PF14508"/>
    </source>
</evidence>
<comment type="caution">
    <text evidence="5">The sequence shown here is derived from an EMBL/GenBank/DDBJ whole genome shotgun (WGS) entry which is preliminary data.</text>
</comment>
<dbReference type="Gene3D" id="2.70.98.10">
    <property type="match status" value="1"/>
</dbReference>
<dbReference type="InterPro" id="IPR014718">
    <property type="entry name" value="GH-type_carb-bd"/>
</dbReference>
<dbReference type="RefSeq" id="WP_183557896.1">
    <property type="nucleotide sequence ID" value="NZ_JACHBX010000006.1"/>
</dbReference>
<evidence type="ECO:0000259" key="2">
    <source>
        <dbReference type="Pfam" id="PF10566"/>
    </source>
</evidence>
<dbReference type="PANTHER" id="PTHR35803:SF1">
    <property type="entry name" value="GLUCAN 1,4-ALPHA-GLUCOSIDASE SUSB"/>
    <property type="match status" value="1"/>
</dbReference>
<dbReference type="Pfam" id="PF14509">
    <property type="entry name" value="GH97_C"/>
    <property type="match status" value="1"/>
</dbReference>
<evidence type="ECO:0000259" key="4">
    <source>
        <dbReference type="Pfam" id="PF14509"/>
    </source>
</evidence>
<dbReference type="PANTHER" id="PTHR35803">
    <property type="entry name" value="GLUCAN 1,4-ALPHA-GLUCOSIDASE SUSB-RELATED"/>
    <property type="match status" value="1"/>
</dbReference>
<dbReference type="Pfam" id="PF10566">
    <property type="entry name" value="Glyco_hydro_97"/>
    <property type="match status" value="1"/>
</dbReference>
<keyword evidence="1" id="KW-0732">Signal</keyword>
<dbReference type="SUPFAM" id="SSF51445">
    <property type="entry name" value="(Trans)glycosidases"/>
    <property type="match status" value="1"/>
</dbReference>
<dbReference type="AlphaFoldDB" id="A0A7W9X4F9"/>
<feature type="domain" description="Glycosyl-hydrolase 97 C-terminal oligomerisation" evidence="4">
    <location>
        <begin position="575"/>
        <end position="676"/>
    </location>
</feature>
<protein>
    <submittedName>
        <fullName evidence="5">Alpha-glucosidase</fullName>
        <ecNumber evidence="5">3.2.1.20</ecNumber>
    </submittedName>
</protein>
<dbReference type="EC" id="3.2.1.20" evidence="5"/>
<evidence type="ECO:0000313" key="6">
    <source>
        <dbReference type="Proteomes" id="UP000540787"/>
    </source>
</evidence>
<organism evidence="5 6">
    <name type="scientific">Massilia aurea</name>
    <dbReference type="NCBI Taxonomy" id="373040"/>
    <lineage>
        <taxon>Bacteria</taxon>
        <taxon>Pseudomonadati</taxon>
        <taxon>Pseudomonadota</taxon>
        <taxon>Betaproteobacteria</taxon>
        <taxon>Burkholderiales</taxon>
        <taxon>Oxalobacteraceae</taxon>
        <taxon>Telluria group</taxon>
        <taxon>Massilia</taxon>
    </lineage>
</organism>
<dbReference type="InterPro" id="IPR013785">
    <property type="entry name" value="Aldolase_TIM"/>
</dbReference>
<feature type="domain" description="Glycosyl-hydrolase 97 N-terminal" evidence="3">
    <location>
        <begin position="31"/>
        <end position="278"/>
    </location>
</feature>
<gene>
    <name evidence="5" type="ORF">HD842_004545</name>
</gene>
<dbReference type="Pfam" id="PF14508">
    <property type="entry name" value="GH97_N"/>
    <property type="match status" value="1"/>
</dbReference>
<keyword evidence="5" id="KW-0378">Hydrolase</keyword>
<name>A0A7W9X4F9_9BURK</name>
<keyword evidence="5" id="KW-0326">Glycosidase</keyword>
<evidence type="ECO:0000256" key="1">
    <source>
        <dbReference type="SAM" id="SignalP"/>
    </source>
</evidence>
<proteinExistence type="predicted"/>
<sequence>MRTSLLKMSLVALGMVISTGAFAAEDLMATVESPGKVLKVSLQVAPDGRLSYQVERNGQPVIAPSRLGFVLASDKPLDAGFAMERHLVTAHDSTWEQPWGERRTVRNHYSQLRVDVHQKKDGRRLAIVFRVFDDGVGFRYEFPKQANNRAMHIADELTEFVVAQPATAWWQQAGEVWALEYPIQKTPLREVGMANTPMTVRMENGTHIAFHEAALVDYASMWLRRVEGQRLRAHLTPSANGAPVVRTGSFTTPWRTMQIAGDAAGLYMSDLVLNLNEPNKLGDVSWVKPSKYVGVWWDMHLETKTWAAGDRLGATTDYTKRYIDFAAKNGFRGVLVEGWNPGWDSDWAGNGADMDFTRSNPRFDLPALAAYGKARGVHIIGHHETGGNIAHYEKQLDAALRLYAKNGVDSVKTGYVTDGGAAQFMGKNGKVHFGYTDSQEGVRHYQKVVEDAARYKIAINTHEPVKDTGLRRTYPNWISREGARGVEYNAWGNPVNSVEHEANLVFTRMLSGPLDYTPGILSLEGKDKKPFNSTQAKQLANFVVIYSPVVMAADLIEHYDRYPGAFKFIRDVPTDWDDTRVLHGAVGEYATIARKDRNSSAWYVGSVTDGNARTLDLPLSFLDAGKSYVAEIYRDGDKADYRSERRFDLVIEKRTVTSADTIRMVLAPGGGQAIRLVPAG</sequence>
<dbReference type="EMBL" id="JACHBX010000006">
    <property type="protein sequence ID" value="MBB6136367.1"/>
    <property type="molecule type" value="Genomic_DNA"/>
</dbReference>
<dbReference type="InterPro" id="IPR019563">
    <property type="entry name" value="GH97_catalytic"/>
</dbReference>
<evidence type="ECO:0000313" key="5">
    <source>
        <dbReference type="EMBL" id="MBB6136367.1"/>
    </source>
</evidence>
<dbReference type="InterPro" id="IPR029486">
    <property type="entry name" value="GH97_N"/>
</dbReference>
<dbReference type="Proteomes" id="UP000540787">
    <property type="component" value="Unassembled WGS sequence"/>
</dbReference>
<dbReference type="InterPro" id="IPR052720">
    <property type="entry name" value="Glycosyl_hydrolase_97"/>
</dbReference>
<keyword evidence="6" id="KW-1185">Reference proteome</keyword>
<feature type="chain" id="PRO_5031406677" evidence="1">
    <location>
        <begin position="24"/>
        <end position="680"/>
    </location>
</feature>
<accession>A0A7W9X4F9</accession>
<dbReference type="GO" id="GO:0004558">
    <property type="term" value="F:alpha-1,4-glucosidase activity"/>
    <property type="evidence" value="ECO:0007669"/>
    <property type="project" value="UniProtKB-EC"/>
</dbReference>
<feature type="signal peptide" evidence="1">
    <location>
        <begin position="1"/>
        <end position="23"/>
    </location>
</feature>